<feature type="signal peptide" evidence="2">
    <location>
        <begin position="1"/>
        <end position="26"/>
    </location>
</feature>
<reference evidence="3 4" key="1">
    <citation type="submission" date="2020-02" db="EMBL/GenBank/DDBJ databases">
        <title>Genome sequencing for Draconibacterium sp. strain M1.</title>
        <authorList>
            <person name="Park S.-J."/>
        </authorList>
    </citation>
    <scope>NUCLEOTIDE SEQUENCE [LARGE SCALE GENOMIC DNA]</scope>
    <source>
        <strain evidence="3 4">M1</strain>
    </source>
</reference>
<evidence type="ECO:0000256" key="1">
    <source>
        <dbReference type="SAM" id="MobiDB-lite"/>
    </source>
</evidence>
<dbReference type="AlphaFoldDB" id="A0A6C0RBP6"/>
<sequence length="333" mass="34302">MKTQKNIKLFTIIAVLTAVLSLNGLAKDGQPTITKTFDLNQPGQLNASSSGGGVTVQTHDQPKVIIQAFVRKNGSLLSPSDKSLDEVLDDFDIDFSKSGSTITAVVKRRGQMNFWRNNVGISLTIIVPEEMSCDVSSSGGGLKISGVKGTHDFSSSGGGVKLENTSGSTKASSSGGGVHVYKHKGDIKLSSSGGGVTLEKAKGSVYARSSGGSVKLEEINGDVDASSSGGGVYVQGEAGMVKAKSSGGSVKVNISNLSDELYLQSSGGGVSAVIHGGEKMGLDLDLRSGRVNIELHNFNGTSEKDRVKGKMNGGGIPVYAHASGGNVSISYED</sequence>
<protein>
    <submittedName>
        <fullName evidence="3">DUF4097 family beta strand repeat protein</fullName>
    </submittedName>
</protein>
<name>A0A6C0RBP6_9BACT</name>
<feature type="region of interest" description="Disordered" evidence="1">
    <location>
        <begin position="155"/>
        <end position="177"/>
    </location>
</feature>
<evidence type="ECO:0000256" key="2">
    <source>
        <dbReference type="SAM" id="SignalP"/>
    </source>
</evidence>
<accession>A0A6C0RBP6</accession>
<dbReference type="Proteomes" id="UP000474630">
    <property type="component" value="Chromosome"/>
</dbReference>
<proteinExistence type="predicted"/>
<gene>
    <name evidence="3" type="ORF">G0Q07_02145</name>
</gene>
<feature type="chain" id="PRO_5025571143" evidence="2">
    <location>
        <begin position="27"/>
        <end position="333"/>
    </location>
</feature>
<dbReference type="EMBL" id="CP048409">
    <property type="protein sequence ID" value="QIA06601.1"/>
    <property type="molecule type" value="Genomic_DNA"/>
</dbReference>
<evidence type="ECO:0000313" key="4">
    <source>
        <dbReference type="Proteomes" id="UP000474630"/>
    </source>
</evidence>
<organism evidence="3 4">
    <name type="scientific">Draconibacterium halophilum</name>
    <dbReference type="NCBI Taxonomy" id="2706887"/>
    <lineage>
        <taxon>Bacteria</taxon>
        <taxon>Pseudomonadati</taxon>
        <taxon>Bacteroidota</taxon>
        <taxon>Bacteroidia</taxon>
        <taxon>Marinilabiliales</taxon>
        <taxon>Prolixibacteraceae</taxon>
        <taxon>Draconibacterium</taxon>
    </lineage>
</organism>
<evidence type="ECO:0000313" key="3">
    <source>
        <dbReference type="EMBL" id="QIA06601.1"/>
    </source>
</evidence>
<dbReference type="PANTHER" id="PTHR34094:SF1">
    <property type="entry name" value="PROTEIN FAM185A"/>
    <property type="match status" value="1"/>
</dbReference>
<dbReference type="KEGG" id="drc:G0Q07_02145"/>
<keyword evidence="2" id="KW-0732">Signal</keyword>
<dbReference type="RefSeq" id="WP_163344532.1">
    <property type="nucleotide sequence ID" value="NZ_CP048409.1"/>
</dbReference>
<keyword evidence="4" id="KW-1185">Reference proteome</keyword>
<dbReference type="PANTHER" id="PTHR34094">
    <property type="match status" value="1"/>
</dbReference>